<dbReference type="Pfam" id="PF14213">
    <property type="entry name" value="DUF4325"/>
    <property type="match status" value="1"/>
</dbReference>
<dbReference type="Proteomes" id="UP000029264">
    <property type="component" value="Unassembled WGS sequence"/>
</dbReference>
<evidence type="ECO:0000313" key="2">
    <source>
        <dbReference type="EMBL" id="KFZ37874.1"/>
    </source>
</evidence>
<name>A0A094JIL9_9GAMM</name>
<evidence type="ECO:0000259" key="1">
    <source>
        <dbReference type="Pfam" id="PF14213"/>
    </source>
</evidence>
<sequence>MNSVNNVINISVVKDFHNKPKGRYADDAPGCEKTAGEVFRKNILLDAINNYEKVIVDLSGYNRYGRSFLDEAFAGLISREGLTKDVLDSKLEVKHDSVPKFLEIINERIEAAENKRLNHE</sequence>
<dbReference type="OrthoDB" id="1551124at2"/>
<comment type="caution">
    <text evidence="2">The sequence shown here is derived from an EMBL/GenBank/DDBJ whole genome shotgun (WGS) entry which is preliminary data.</text>
</comment>
<dbReference type="AlphaFoldDB" id="A0A094JIL9"/>
<keyword evidence="3" id="KW-1185">Reference proteome</keyword>
<organism evidence="2 3">
    <name type="scientific">Shewanella mangrovi</name>
    <dbReference type="NCBI Taxonomy" id="1515746"/>
    <lineage>
        <taxon>Bacteria</taxon>
        <taxon>Pseudomonadati</taxon>
        <taxon>Pseudomonadota</taxon>
        <taxon>Gammaproteobacteria</taxon>
        <taxon>Alteromonadales</taxon>
        <taxon>Shewanellaceae</taxon>
        <taxon>Shewanella</taxon>
    </lineage>
</organism>
<protein>
    <recommendedName>
        <fullName evidence="1">DUF4325 domain-containing protein</fullName>
    </recommendedName>
</protein>
<feature type="domain" description="DUF4325" evidence="1">
    <location>
        <begin position="35"/>
        <end position="98"/>
    </location>
</feature>
<proteinExistence type="predicted"/>
<dbReference type="InterPro" id="IPR025474">
    <property type="entry name" value="DUF4325"/>
</dbReference>
<gene>
    <name evidence="2" type="ORF">HR45_08495</name>
</gene>
<dbReference type="EMBL" id="JPEO01000004">
    <property type="protein sequence ID" value="KFZ37874.1"/>
    <property type="molecule type" value="Genomic_DNA"/>
</dbReference>
<evidence type="ECO:0000313" key="3">
    <source>
        <dbReference type="Proteomes" id="UP000029264"/>
    </source>
</evidence>
<dbReference type="STRING" id="1515746.HR45_08495"/>
<accession>A0A094JIL9</accession>
<reference evidence="2 3" key="1">
    <citation type="submission" date="2014-06" db="EMBL/GenBank/DDBJ databases">
        <title>Shewanella sp. YQH10.</title>
        <authorList>
            <person name="Liu Y."/>
            <person name="Zeng R."/>
        </authorList>
    </citation>
    <scope>NUCLEOTIDE SEQUENCE [LARGE SCALE GENOMIC DNA]</scope>
    <source>
        <strain evidence="2 3">YQH10</strain>
    </source>
</reference>
<dbReference type="RefSeq" id="WP_037441793.1">
    <property type="nucleotide sequence ID" value="NZ_JPEO01000004.1"/>
</dbReference>
<dbReference type="eggNOG" id="ENOG5033FUP">
    <property type="taxonomic scope" value="Bacteria"/>
</dbReference>